<feature type="compositionally biased region" description="Low complexity" evidence="1">
    <location>
        <begin position="34"/>
        <end position="55"/>
    </location>
</feature>
<dbReference type="GO" id="GO:0008800">
    <property type="term" value="F:beta-lactamase activity"/>
    <property type="evidence" value="ECO:0007669"/>
    <property type="project" value="InterPro"/>
</dbReference>
<name>A0A2N0TJP3_BIFLN</name>
<gene>
    <name evidence="3" type="ORF">APC1461_0680</name>
</gene>
<organism evidence="3 4">
    <name type="scientific">Bifidobacterium longum</name>
    <dbReference type="NCBI Taxonomy" id="216816"/>
    <lineage>
        <taxon>Bacteria</taxon>
        <taxon>Bacillati</taxon>
        <taxon>Actinomycetota</taxon>
        <taxon>Actinomycetes</taxon>
        <taxon>Bifidobacteriales</taxon>
        <taxon>Bifidobacteriaceae</taxon>
        <taxon>Bifidobacterium</taxon>
    </lineage>
</organism>
<dbReference type="Proteomes" id="UP000232928">
    <property type="component" value="Unassembled WGS sequence"/>
</dbReference>
<dbReference type="Gene3D" id="3.40.710.10">
    <property type="entry name" value="DD-peptidase/beta-lactamase superfamily"/>
    <property type="match status" value="1"/>
</dbReference>
<feature type="domain" description="Beta-lactamase class A catalytic" evidence="2">
    <location>
        <begin position="156"/>
        <end position="305"/>
    </location>
</feature>
<dbReference type="PANTHER" id="PTHR35333:SF3">
    <property type="entry name" value="BETA-LACTAMASE-TYPE TRANSPEPTIDASE FOLD CONTAINING PROTEIN"/>
    <property type="match status" value="1"/>
</dbReference>
<dbReference type="SUPFAM" id="SSF56601">
    <property type="entry name" value="beta-lactamase/transpeptidase-like"/>
    <property type="match status" value="1"/>
</dbReference>
<feature type="region of interest" description="Disordered" evidence="1">
    <location>
        <begin position="33"/>
        <end position="85"/>
    </location>
</feature>
<sequence length="330" mass="33676">MGLILIAALIAALVIGVGGWMYAHNGLGASHAKTSPVASASDSPATASASSSTASSKHEQRPVHDTLERKAAPAPDLTTVAEEKRMSDVSSAVTAAVAGNGGTWSVYVEDLATGKTVSVGGQPMVAASDIKLYVMLAVYDKQHAGTLAAGGQDTTSLINQMITVSSNAATNQLVLMVGDGDMATGMQRVTGTAARYGFSSSKQLRVLSDAGTDGTGTENWTSASDCGRFLAALYRGKLVSAEASRSMLDVLLGQTRRAKIPAGVPSGIQVANKTGELAGVENDAAVVWGKAADGTERDYVMVVMTSGVVSGTAQQQIAALSSQVYEAMTA</sequence>
<evidence type="ECO:0000313" key="4">
    <source>
        <dbReference type="Proteomes" id="UP000232928"/>
    </source>
</evidence>
<dbReference type="PANTHER" id="PTHR35333">
    <property type="entry name" value="BETA-LACTAMASE"/>
    <property type="match status" value="1"/>
</dbReference>
<dbReference type="RefSeq" id="WP_050569329.1">
    <property type="nucleotide sequence ID" value="NZ_CP008885.1"/>
</dbReference>
<dbReference type="GO" id="GO:0030655">
    <property type="term" value="P:beta-lactam antibiotic catabolic process"/>
    <property type="evidence" value="ECO:0007669"/>
    <property type="project" value="InterPro"/>
</dbReference>
<accession>A0A2N0TJP3</accession>
<comment type="caution">
    <text evidence="3">The sequence shown here is derived from an EMBL/GenBank/DDBJ whole genome shotgun (WGS) entry which is preliminary data.</text>
</comment>
<dbReference type="InterPro" id="IPR012338">
    <property type="entry name" value="Beta-lactam/transpept-like"/>
</dbReference>
<dbReference type="EMBL" id="PJEG01000010">
    <property type="protein sequence ID" value="PKD14922.1"/>
    <property type="molecule type" value="Genomic_DNA"/>
</dbReference>
<dbReference type="InterPro" id="IPR000871">
    <property type="entry name" value="Beta-lactam_class-A"/>
</dbReference>
<proteinExistence type="predicted"/>
<reference evidence="3 4" key="1">
    <citation type="submission" date="2017-12" db="EMBL/GenBank/DDBJ databases">
        <title>Bifidobacterium longum APC/DPC strains.</title>
        <authorList>
            <person name="Arboleya S."/>
        </authorList>
    </citation>
    <scope>NUCLEOTIDE SEQUENCE [LARGE SCALE GENOMIC DNA]</scope>
    <source>
        <strain evidence="3 4">APC1461</strain>
    </source>
</reference>
<evidence type="ECO:0000313" key="3">
    <source>
        <dbReference type="EMBL" id="PKD14922.1"/>
    </source>
</evidence>
<evidence type="ECO:0000259" key="2">
    <source>
        <dbReference type="Pfam" id="PF13354"/>
    </source>
</evidence>
<dbReference type="InterPro" id="IPR045155">
    <property type="entry name" value="Beta-lactam_cat"/>
</dbReference>
<feature type="domain" description="Beta-lactamase class A catalytic" evidence="2">
    <location>
        <begin position="105"/>
        <end position="147"/>
    </location>
</feature>
<evidence type="ECO:0000256" key="1">
    <source>
        <dbReference type="SAM" id="MobiDB-lite"/>
    </source>
</evidence>
<protein>
    <submittedName>
        <fullName evidence="3">Beta-lactamase</fullName>
    </submittedName>
</protein>
<dbReference type="AlphaFoldDB" id="A0A2N0TJP3"/>
<dbReference type="Pfam" id="PF13354">
    <property type="entry name" value="Beta-lactamase2"/>
    <property type="match status" value="2"/>
</dbReference>
<feature type="compositionally biased region" description="Basic and acidic residues" evidence="1">
    <location>
        <begin position="56"/>
        <end position="71"/>
    </location>
</feature>
<dbReference type="GO" id="GO:0046677">
    <property type="term" value="P:response to antibiotic"/>
    <property type="evidence" value="ECO:0007669"/>
    <property type="project" value="InterPro"/>
</dbReference>